<keyword evidence="2" id="KW-1185">Reference proteome</keyword>
<proteinExistence type="predicted"/>
<evidence type="ECO:0000313" key="2">
    <source>
        <dbReference type="Proteomes" id="UP000317093"/>
    </source>
</evidence>
<evidence type="ECO:0000313" key="1">
    <source>
        <dbReference type="EMBL" id="QDU60339.1"/>
    </source>
</evidence>
<protein>
    <submittedName>
        <fullName evidence="1">Uncharacterized protein</fullName>
    </submittedName>
</protein>
<organism evidence="1 2">
    <name type="scientific">Kolteria novifilia</name>
    <dbReference type="NCBI Taxonomy" id="2527975"/>
    <lineage>
        <taxon>Bacteria</taxon>
        <taxon>Pseudomonadati</taxon>
        <taxon>Planctomycetota</taxon>
        <taxon>Planctomycetia</taxon>
        <taxon>Kolteriales</taxon>
        <taxon>Kolteriaceae</taxon>
        <taxon>Kolteria</taxon>
    </lineage>
</organism>
<name>A0A518B030_9BACT</name>
<sequence>MLRTPRLASNLGYPWNGAWNARGGTDGLAGWPRLLVNLGGVATRVPGDEVVLSNDSVALGLLRASHAQVGKQPGLPMEWSVERAGWHRLLGGVAQIARQSGWRRHKSPW</sequence>
<dbReference type="KEGG" id="knv:Pan216_11780"/>
<dbReference type="AlphaFoldDB" id="A0A518B030"/>
<dbReference type="Proteomes" id="UP000317093">
    <property type="component" value="Chromosome"/>
</dbReference>
<reference evidence="1 2" key="1">
    <citation type="submission" date="2019-02" db="EMBL/GenBank/DDBJ databases">
        <title>Deep-cultivation of Planctomycetes and their phenomic and genomic characterization uncovers novel biology.</title>
        <authorList>
            <person name="Wiegand S."/>
            <person name="Jogler M."/>
            <person name="Boedeker C."/>
            <person name="Pinto D."/>
            <person name="Vollmers J."/>
            <person name="Rivas-Marin E."/>
            <person name="Kohn T."/>
            <person name="Peeters S.H."/>
            <person name="Heuer A."/>
            <person name="Rast P."/>
            <person name="Oberbeckmann S."/>
            <person name="Bunk B."/>
            <person name="Jeske O."/>
            <person name="Meyerdierks A."/>
            <person name="Storesund J.E."/>
            <person name="Kallscheuer N."/>
            <person name="Luecker S."/>
            <person name="Lage O.M."/>
            <person name="Pohl T."/>
            <person name="Merkel B.J."/>
            <person name="Hornburger P."/>
            <person name="Mueller R.-W."/>
            <person name="Bruemmer F."/>
            <person name="Labrenz M."/>
            <person name="Spormann A.M."/>
            <person name="Op den Camp H."/>
            <person name="Overmann J."/>
            <person name="Amann R."/>
            <person name="Jetten M.S.M."/>
            <person name="Mascher T."/>
            <person name="Medema M.H."/>
            <person name="Devos D.P."/>
            <person name="Kaster A.-K."/>
            <person name="Ovreas L."/>
            <person name="Rohde M."/>
            <person name="Galperin M.Y."/>
            <person name="Jogler C."/>
        </authorList>
    </citation>
    <scope>NUCLEOTIDE SEQUENCE [LARGE SCALE GENOMIC DNA]</scope>
    <source>
        <strain evidence="1 2">Pan216</strain>
    </source>
</reference>
<dbReference type="EMBL" id="CP036279">
    <property type="protein sequence ID" value="QDU60339.1"/>
    <property type="molecule type" value="Genomic_DNA"/>
</dbReference>
<gene>
    <name evidence="1" type="ORF">Pan216_11780</name>
</gene>
<accession>A0A518B030</accession>